<feature type="domain" description="Amidohydrolase 3" evidence="1">
    <location>
        <begin position="198"/>
        <end position="380"/>
    </location>
</feature>
<dbReference type="OrthoDB" id="9785413at2"/>
<reference evidence="2 3" key="1">
    <citation type="submission" date="2019-03" db="EMBL/GenBank/DDBJ databases">
        <title>Freshwater and sediment microbial communities from various areas in North America, analyzing microbe dynamics in response to fracking.</title>
        <authorList>
            <person name="Lamendella R."/>
        </authorList>
    </citation>
    <scope>NUCLEOTIDE SEQUENCE [LARGE SCALE GENOMIC DNA]</scope>
    <source>
        <strain evidence="2 3">1_TX</strain>
    </source>
</reference>
<evidence type="ECO:0000313" key="3">
    <source>
        <dbReference type="Proteomes" id="UP000295150"/>
    </source>
</evidence>
<dbReference type="InterPro" id="IPR051781">
    <property type="entry name" value="Metallo-dep_Hydrolase"/>
</dbReference>
<dbReference type="PANTHER" id="PTHR43135">
    <property type="entry name" value="ALPHA-D-RIBOSE 1-METHYLPHOSPHONATE 5-TRIPHOSPHATE DIPHOSPHATASE"/>
    <property type="match status" value="1"/>
</dbReference>
<name>A0A4R6GSK8_9GAMM</name>
<dbReference type="NCBIfam" id="NF011990">
    <property type="entry name" value="PRK15446.2-6"/>
    <property type="match status" value="1"/>
</dbReference>
<dbReference type="PANTHER" id="PTHR43135:SF3">
    <property type="entry name" value="ALPHA-D-RIBOSE 1-METHYLPHOSPHONATE 5-TRIPHOSPHATE DIPHOSPHATASE"/>
    <property type="match status" value="1"/>
</dbReference>
<dbReference type="Gene3D" id="2.30.40.10">
    <property type="entry name" value="Urease, subunit C, domain 1"/>
    <property type="match status" value="2"/>
</dbReference>
<dbReference type="InterPro" id="IPR011059">
    <property type="entry name" value="Metal-dep_hydrolase_composite"/>
</dbReference>
<dbReference type="SUPFAM" id="SSF51556">
    <property type="entry name" value="Metallo-dependent hydrolases"/>
    <property type="match status" value="1"/>
</dbReference>
<dbReference type="PIRSF" id="PIRSF038971">
    <property type="entry name" value="PhnM"/>
    <property type="match status" value="1"/>
</dbReference>
<dbReference type="Pfam" id="PF07969">
    <property type="entry name" value="Amidohydro_3"/>
    <property type="match status" value="1"/>
</dbReference>
<comment type="caution">
    <text evidence="2">The sequence shown here is derived from an EMBL/GenBank/DDBJ whole genome shotgun (WGS) entry which is preliminary data.</text>
</comment>
<dbReference type="InterPro" id="IPR012696">
    <property type="entry name" value="PhnM"/>
</dbReference>
<dbReference type="GO" id="GO:0019700">
    <property type="term" value="P:organic phosphonate catabolic process"/>
    <property type="evidence" value="ECO:0007669"/>
    <property type="project" value="InterPro"/>
</dbReference>
<dbReference type="AlphaFoldDB" id="A0A4R6GSK8"/>
<accession>A0A4R6GSK8</accession>
<sequence>MTTIIENARIVLPDEVSEGRVVIRDGMIAELGDAAAPEGAVTVDAEGDFLIPGAIDLHGDDIEFEIGALGPRAGSRRMPVEVGLMQSDKNAVAWGITTKLHAIAYFEDEAKGRSKRLSGAIMDAIARYQDEGQLLAEHWVDLRYEVTADPDYTLEAMAHPVVRMISIMDHTPGEGQFADIEAYKSLNRQLTDADDSELEELVMEKIARRNLKGEHQARVGARARDLGLLVASHDDISAAKVDEMHALGARLAEMPVRIEAAERARSLGWTVTMAGPNILRGGSASGNLNAVDALAAEALDAICSDYCPPSLICGAFRFVEEGRADLPKAIALITHGPARALGLTDRGRIAPGLRADLALVSTRLGHPVVRHTWRGGRTVYRDHRFNQTAN</sequence>
<dbReference type="Gene3D" id="3.20.20.140">
    <property type="entry name" value="Metal-dependent hydrolases"/>
    <property type="match status" value="1"/>
</dbReference>
<gene>
    <name evidence="2" type="ORF">DFO68_13025</name>
</gene>
<dbReference type="RefSeq" id="WP_133484311.1">
    <property type="nucleotide sequence ID" value="NZ_SNWH01000030.1"/>
</dbReference>
<proteinExistence type="predicted"/>
<protein>
    <submittedName>
        <fullName evidence="2">Alpha-D-ribose 1-methylphosphonate 5-triphosphate diphosphatase</fullName>
    </submittedName>
</protein>
<dbReference type="Proteomes" id="UP000295150">
    <property type="component" value="Unassembled WGS sequence"/>
</dbReference>
<dbReference type="InterPro" id="IPR013108">
    <property type="entry name" value="Amidohydro_3"/>
</dbReference>
<dbReference type="InterPro" id="IPR032466">
    <property type="entry name" value="Metal_Hydrolase"/>
</dbReference>
<evidence type="ECO:0000313" key="2">
    <source>
        <dbReference type="EMBL" id="TDN97594.1"/>
    </source>
</evidence>
<dbReference type="NCBIfam" id="NF011984">
    <property type="entry name" value="PRK15446.1-5"/>
    <property type="match status" value="1"/>
</dbReference>
<dbReference type="EMBL" id="SNWH01000030">
    <property type="protein sequence ID" value="TDN97594.1"/>
    <property type="molecule type" value="Genomic_DNA"/>
</dbReference>
<evidence type="ECO:0000259" key="1">
    <source>
        <dbReference type="Pfam" id="PF07969"/>
    </source>
</evidence>
<dbReference type="NCBIfam" id="NF011987">
    <property type="entry name" value="PRK15446.2-3"/>
    <property type="match status" value="1"/>
</dbReference>
<dbReference type="GO" id="GO:0016810">
    <property type="term" value="F:hydrolase activity, acting on carbon-nitrogen (but not peptide) bonds"/>
    <property type="evidence" value="ECO:0007669"/>
    <property type="project" value="InterPro"/>
</dbReference>
<dbReference type="SUPFAM" id="SSF51338">
    <property type="entry name" value="Composite domain of metallo-dependent hydrolases"/>
    <property type="match status" value="1"/>
</dbReference>
<keyword evidence="3" id="KW-1185">Reference proteome</keyword>
<organism evidence="2 3">
    <name type="scientific">Halomonas ventosae</name>
    <dbReference type="NCBI Taxonomy" id="229007"/>
    <lineage>
        <taxon>Bacteria</taxon>
        <taxon>Pseudomonadati</taxon>
        <taxon>Pseudomonadota</taxon>
        <taxon>Gammaproteobacteria</taxon>
        <taxon>Oceanospirillales</taxon>
        <taxon>Halomonadaceae</taxon>
        <taxon>Halomonas</taxon>
    </lineage>
</organism>